<dbReference type="EMBL" id="JACHIN010000010">
    <property type="protein sequence ID" value="MBB5081333.1"/>
    <property type="molecule type" value="Genomic_DNA"/>
</dbReference>
<proteinExistence type="predicted"/>
<sequence>MTFKPPHEEGAPVVVDGEVVGYQYALFDICHHEPIEEGPNR</sequence>
<organism evidence="1 2">
    <name type="scientific">Nonomuraea endophytica</name>
    <dbReference type="NCBI Taxonomy" id="714136"/>
    <lineage>
        <taxon>Bacteria</taxon>
        <taxon>Bacillati</taxon>
        <taxon>Actinomycetota</taxon>
        <taxon>Actinomycetes</taxon>
        <taxon>Streptosporangiales</taxon>
        <taxon>Streptosporangiaceae</taxon>
        <taxon>Nonomuraea</taxon>
    </lineage>
</organism>
<evidence type="ECO:0000313" key="2">
    <source>
        <dbReference type="Proteomes" id="UP000568380"/>
    </source>
</evidence>
<evidence type="ECO:0000313" key="1">
    <source>
        <dbReference type="EMBL" id="MBB5081333.1"/>
    </source>
</evidence>
<accession>A0A7W8AAP1</accession>
<protein>
    <submittedName>
        <fullName evidence="1">Uncharacterized protein</fullName>
    </submittedName>
</protein>
<name>A0A7W8AAP1_9ACTN</name>
<dbReference type="Proteomes" id="UP000568380">
    <property type="component" value="Unassembled WGS sequence"/>
</dbReference>
<gene>
    <name evidence="1" type="ORF">HNR40_006828</name>
</gene>
<reference evidence="1 2" key="1">
    <citation type="submission" date="2020-08" db="EMBL/GenBank/DDBJ databases">
        <title>Genomic Encyclopedia of Type Strains, Phase IV (KMG-IV): sequencing the most valuable type-strain genomes for metagenomic binning, comparative biology and taxonomic classification.</title>
        <authorList>
            <person name="Goeker M."/>
        </authorList>
    </citation>
    <scope>NUCLEOTIDE SEQUENCE [LARGE SCALE GENOMIC DNA]</scope>
    <source>
        <strain evidence="1 2">DSM 45385</strain>
    </source>
</reference>
<keyword evidence="2" id="KW-1185">Reference proteome</keyword>
<comment type="caution">
    <text evidence="1">The sequence shown here is derived from an EMBL/GenBank/DDBJ whole genome shotgun (WGS) entry which is preliminary data.</text>
</comment>
<dbReference type="AlphaFoldDB" id="A0A7W8AAP1"/>